<reference evidence="5 6" key="1">
    <citation type="journal article" date="2015" name="Genome Biol. Evol.">
        <title>The genome of winter moth (Operophtera brumata) provides a genomic perspective on sexual dimorphism and phenology.</title>
        <authorList>
            <person name="Derks M.F."/>
            <person name="Smit S."/>
            <person name="Salis L."/>
            <person name="Schijlen E."/>
            <person name="Bossers A."/>
            <person name="Mateman C."/>
            <person name="Pijl A.S."/>
            <person name="de Ridder D."/>
            <person name="Groenen M.A."/>
            <person name="Visser M.E."/>
            <person name="Megens H.J."/>
        </authorList>
    </citation>
    <scope>NUCLEOTIDE SEQUENCE [LARGE SCALE GENOMIC DNA]</scope>
    <source>
        <strain evidence="5">WM2013NL</strain>
        <tissue evidence="5">Head and thorax</tissue>
    </source>
</reference>
<sequence>MEEDKFALVEKIIRDIDNVMSKNAELCAFDIVPVESNIRNKSPVLHLENCLGLESWCVKHVYIYCYNDLMDKYFTKPKRKSSKPTLANSERLAVLLNVTLLINPELSSLWNKRRDMFLGCLMEKTSELQFTKILQICELASDRSPNNYHSWNHRIWVLDTLKKYRKQYHIALLFIKEYGFSERWASKHISDFSCFHYRQYCIKNILTIDNTHWKKIESTMDNILWNSLVCTLTNNFPKDANIQVSEDSLASYSEEQLVNLVLSHGNKTCNCTTNSVSVCQQVEVLFYELVLNNELLRFYKHHETLWYHRRFVVHELICLMYEYFGFVRQNGALVKKTCRKCNECQKQAKIVRYDCNRVYSSILFNILISHEKRFVDERRIDGDMYYTGYLFLPSSA</sequence>
<keyword evidence="2" id="KW-0637">Prenyltransferase</keyword>
<dbReference type="PANTHER" id="PTHR11129:SF3">
    <property type="entry name" value="PROTEIN PRENYLTRANSFERASE ALPHA SUBUNIT REPEAT-CONTAINING PROTEIN 1"/>
    <property type="match status" value="1"/>
</dbReference>
<dbReference type="PANTHER" id="PTHR11129">
    <property type="entry name" value="PROTEIN FARNESYLTRANSFERASE ALPHA SUBUNIT/RAB GERANYLGERANYL TRANSFERASE ALPHA SUBUNIT"/>
    <property type="match status" value="1"/>
</dbReference>
<dbReference type="Proteomes" id="UP000037510">
    <property type="component" value="Unassembled WGS sequence"/>
</dbReference>
<evidence type="ECO:0000256" key="4">
    <source>
        <dbReference type="ARBA" id="ARBA00022737"/>
    </source>
</evidence>
<comment type="similarity">
    <text evidence="1">Belongs to the protein prenyltransferase subunit alpha family.</text>
</comment>
<proteinExistence type="inferred from homology"/>
<dbReference type="GO" id="GO:0005737">
    <property type="term" value="C:cytoplasm"/>
    <property type="evidence" value="ECO:0007669"/>
    <property type="project" value="TreeGrafter"/>
</dbReference>
<keyword evidence="3" id="KW-0808">Transferase</keyword>
<evidence type="ECO:0000313" key="5">
    <source>
        <dbReference type="EMBL" id="KOB73788.1"/>
    </source>
</evidence>
<dbReference type="Pfam" id="PF01239">
    <property type="entry name" value="PPTA"/>
    <property type="match status" value="3"/>
</dbReference>
<dbReference type="PROSITE" id="PS51147">
    <property type="entry name" value="PFTA"/>
    <property type="match status" value="1"/>
</dbReference>
<protein>
    <submittedName>
        <fullName evidence="5">Rab-protein</fullName>
    </submittedName>
</protein>
<evidence type="ECO:0000256" key="3">
    <source>
        <dbReference type="ARBA" id="ARBA00022679"/>
    </source>
</evidence>
<evidence type="ECO:0000256" key="2">
    <source>
        <dbReference type="ARBA" id="ARBA00022602"/>
    </source>
</evidence>
<dbReference type="EMBL" id="JTDY01001470">
    <property type="protein sequence ID" value="KOB73788.1"/>
    <property type="molecule type" value="Genomic_DNA"/>
</dbReference>
<dbReference type="SUPFAM" id="SSF48439">
    <property type="entry name" value="Protein prenylyltransferase"/>
    <property type="match status" value="1"/>
</dbReference>
<dbReference type="AlphaFoldDB" id="A0A0L7LE28"/>
<dbReference type="Gene3D" id="1.25.40.120">
    <property type="entry name" value="Protein prenylyltransferase"/>
    <property type="match status" value="1"/>
</dbReference>
<evidence type="ECO:0000256" key="1">
    <source>
        <dbReference type="ARBA" id="ARBA00006734"/>
    </source>
</evidence>
<dbReference type="GO" id="GO:0008318">
    <property type="term" value="F:protein prenyltransferase activity"/>
    <property type="evidence" value="ECO:0007669"/>
    <property type="project" value="InterPro"/>
</dbReference>
<dbReference type="STRING" id="104452.A0A0L7LE28"/>
<dbReference type="InterPro" id="IPR002088">
    <property type="entry name" value="Prenyl_trans_a"/>
</dbReference>
<organism evidence="5 6">
    <name type="scientific">Operophtera brumata</name>
    <name type="common">Winter moth</name>
    <name type="synonym">Phalaena brumata</name>
    <dbReference type="NCBI Taxonomy" id="104452"/>
    <lineage>
        <taxon>Eukaryota</taxon>
        <taxon>Metazoa</taxon>
        <taxon>Ecdysozoa</taxon>
        <taxon>Arthropoda</taxon>
        <taxon>Hexapoda</taxon>
        <taxon>Insecta</taxon>
        <taxon>Pterygota</taxon>
        <taxon>Neoptera</taxon>
        <taxon>Endopterygota</taxon>
        <taxon>Lepidoptera</taxon>
        <taxon>Glossata</taxon>
        <taxon>Ditrysia</taxon>
        <taxon>Geometroidea</taxon>
        <taxon>Geometridae</taxon>
        <taxon>Larentiinae</taxon>
        <taxon>Operophtera</taxon>
    </lineage>
</organism>
<name>A0A0L7LE28_OPEBR</name>
<keyword evidence="4" id="KW-0677">Repeat</keyword>
<evidence type="ECO:0000313" key="6">
    <source>
        <dbReference type="Proteomes" id="UP000037510"/>
    </source>
</evidence>
<gene>
    <name evidence="5" type="ORF">OBRU01_10153</name>
</gene>
<comment type="caution">
    <text evidence="5">The sequence shown here is derived from an EMBL/GenBank/DDBJ whole genome shotgun (WGS) entry which is preliminary data.</text>
</comment>
<accession>A0A0L7LE28</accession>
<keyword evidence="6" id="KW-1185">Reference proteome</keyword>